<dbReference type="InterPro" id="IPR006058">
    <property type="entry name" value="2Fe2S_fd_BS"/>
</dbReference>
<accession>A0A2H5EUQ7</accession>
<evidence type="ECO:0000256" key="1">
    <source>
        <dbReference type="ARBA" id="ARBA00001917"/>
    </source>
</evidence>
<dbReference type="GO" id="GO:0016491">
    <property type="term" value="F:oxidoreductase activity"/>
    <property type="evidence" value="ECO:0007669"/>
    <property type="project" value="UniProtKB-KW"/>
</dbReference>
<feature type="domain" description="FAD-binding FR-type" evidence="10">
    <location>
        <begin position="5"/>
        <end position="110"/>
    </location>
</feature>
<dbReference type="InterPro" id="IPR039261">
    <property type="entry name" value="FNR_nucleotide-bd"/>
</dbReference>
<evidence type="ECO:0000256" key="2">
    <source>
        <dbReference type="ARBA" id="ARBA00022630"/>
    </source>
</evidence>
<dbReference type="Proteomes" id="UP000234530">
    <property type="component" value="Chromosome"/>
</dbReference>
<evidence type="ECO:0000256" key="4">
    <source>
        <dbReference type="ARBA" id="ARBA00022714"/>
    </source>
</evidence>
<dbReference type="OrthoDB" id="9792185at2"/>
<dbReference type="PANTHER" id="PTHR47354:SF1">
    <property type="entry name" value="CARNITINE MONOOXYGENASE REDUCTASE SUBUNIT"/>
    <property type="match status" value="1"/>
</dbReference>
<evidence type="ECO:0000256" key="3">
    <source>
        <dbReference type="ARBA" id="ARBA00022643"/>
    </source>
</evidence>
<dbReference type="PROSITE" id="PS00197">
    <property type="entry name" value="2FE2S_FER_1"/>
    <property type="match status" value="1"/>
</dbReference>
<dbReference type="EMBL" id="CP025430">
    <property type="protein sequence ID" value="AUH63035.1"/>
    <property type="molecule type" value="Genomic_DNA"/>
</dbReference>
<dbReference type="InterPro" id="IPR017938">
    <property type="entry name" value="Riboflavin_synthase-like_b-brl"/>
</dbReference>
<dbReference type="InterPro" id="IPR012675">
    <property type="entry name" value="Beta-grasp_dom_sf"/>
</dbReference>
<evidence type="ECO:0000256" key="7">
    <source>
        <dbReference type="ARBA" id="ARBA00023004"/>
    </source>
</evidence>
<sequence>MSAGTRKIDVTVTDVVEVNELVKRFRFERSDGGEMPTFSGGAHTVVEMRDGDVTRLNPYSLMSDPRDRRAFTISVRRDESGRGGSLYMHRQVKVGDRMVLSYPVNLFALDLRAKKHLMIAGGIGITPFLAQIKQLAATGGRFELHYAVRTAALGSYAGELAERFPANVHVYHDDQTQVIDLARLLDGQPLGTHLYVCGPKGMIDWVIRTAEDHGWPAEAVHYEEFLAPQSGQPFEVTLASTGRVITVGEHQSMLEALEAAGVDAPYLCRGGACGQCETDVVSHEGHFIHRDHWLTDDQKTCGKKIMPCVSRFEGKSLVIDR</sequence>
<keyword evidence="5" id="KW-0479">Metal-binding</keyword>
<evidence type="ECO:0000256" key="5">
    <source>
        <dbReference type="ARBA" id="ARBA00022723"/>
    </source>
</evidence>
<keyword evidence="2" id="KW-0285">Flavoprotein</keyword>
<dbReference type="Gene3D" id="2.40.30.10">
    <property type="entry name" value="Translation factors"/>
    <property type="match status" value="1"/>
</dbReference>
<gene>
    <name evidence="11" type="ORF">CX676_01730</name>
</gene>
<evidence type="ECO:0000256" key="6">
    <source>
        <dbReference type="ARBA" id="ARBA00023002"/>
    </source>
</evidence>
<dbReference type="PRINTS" id="PR00409">
    <property type="entry name" value="PHDIOXRDTASE"/>
</dbReference>
<dbReference type="CDD" id="cd00207">
    <property type="entry name" value="fer2"/>
    <property type="match status" value="1"/>
</dbReference>
<dbReference type="PROSITE" id="PS51085">
    <property type="entry name" value="2FE2S_FER_2"/>
    <property type="match status" value="1"/>
</dbReference>
<evidence type="ECO:0000259" key="9">
    <source>
        <dbReference type="PROSITE" id="PS51085"/>
    </source>
</evidence>
<keyword evidence="7" id="KW-0408">Iron</keyword>
<dbReference type="PROSITE" id="PS51384">
    <property type="entry name" value="FAD_FR"/>
    <property type="match status" value="1"/>
</dbReference>
<feature type="domain" description="2Fe-2S ferredoxin-type" evidence="9">
    <location>
        <begin position="234"/>
        <end position="321"/>
    </location>
</feature>
<keyword evidence="6" id="KW-0560">Oxidoreductase</keyword>
<organism evidence="11 12">
    <name type="scientific">Paracoccus zhejiangensis</name>
    <dbReference type="NCBI Taxonomy" id="1077935"/>
    <lineage>
        <taxon>Bacteria</taxon>
        <taxon>Pseudomonadati</taxon>
        <taxon>Pseudomonadota</taxon>
        <taxon>Alphaproteobacteria</taxon>
        <taxon>Rhodobacterales</taxon>
        <taxon>Paracoccaceae</taxon>
        <taxon>Paracoccus</taxon>
    </lineage>
</organism>
<dbReference type="GO" id="GO:0046872">
    <property type="term" value="F:metal ion binding"/>
    <property type="evidence" value="ECO:0007669"/>
    <property type="project" value="UniProtKB-KW"/>
</dbReference>
<keyword evidence="4" id="KW-0001">2Fe-2S</keyword>
<proteinExistence type="predicted"/>
<dbReference type="AlphaFoldDB" id="A0A2H5EUQ7"/>
<comment type="cofactor">
    <cofactor evidence="1">
        <name>FMN</name>
        <dbReference type="ChEBI" id="CHEBI:58210"/>
    </cofactor>
</comment>
<dbReference type="SUPFAM" id="SSF52343">
    <property type="entry name" value="Ferredoxin reductase-like, C-terminal NADP-linked domain"/>
    <property type="match status" value="1"/>
</dbReference>
<evidence type="ECO:0000313" key="11">
    <source>
        <dbReference type="EMBL" id="AUH63035.1"/>
    </source>
</evidence>
<evidence type="ECO:0000259" key="10">
    <source>
        <dbReference type="PROSITE" id="PS51384"/>
    </source>
</evidence>
<dbReference type="SUPFAM" id="SSF54292">
    <property type="entry name" value="2Fe-2S ferredoxin-like"/>
    <property type="match status" value="1"/>
</dbReference>
<dbReference type="CDD" id="cd06185">
    <property type="entry name" value="PDR_like"/>
    <property type="match status" value="1"/>
</dbReference>
<dbReference type="GO" id="GO:0051537">
    <property type="term" value="F:2 iron, 2 sulfur cluster binding"/>
    <property type="evidence" value="ECO:0007669"/>
    <property type="project" value="UniProtKB-KW"/>
</dbReference>
<keyword evidence="8" id="KW-0411">Iron-sulfur</keyword>
<dbReference type="InterPro" id="IPR017927">
    <property type="entry name" value="FAD-bd_FR_type"/>
</dbReference>
<dbReference type="InterPro" id="IPR001041">
    <property type="entry name" value="2Fe-2S_ferredoxin-type"/>
</dbReference>
<dbReference type="InterPro" id="IPR036010">
    <property type="entry name" value="2Fe-2S_ferredoxin-like_sf"/>
</dbReference>
<evidence type="ECO:0000313" key="12">
    <source>
        <dbReference type="Proteomes" id="UP000234530"/>
    </source>
</evidence>
<dbReference type="SUPFAM" id="SSF63380">
    <property type="entry name" value="Riboflavin synthase domain-like"/>
    <property type="match status" value="1"/>
</dbReference>
<dbReference type="RefSeq" id="WP_101751077.1">
    <property type="nucleotide sequence ID" value="NZ_CP025430.1"/>
</dbReference>
<dbReference type="Gene3D" id="3.10.20.30">
    <property type="match status" value="1"/>
</dbReference>
<dbReference type="Pfam" id="PF22290">
    <property type="entry name" value="DmmA-like_N"/>
    <property type="match status" value="1"/>
</dbReference>
<evidence type="ECO:0000256" key="8">
    <source>
        <dbReference type="ARBA" id="ARBA00023014"/>
    </source>
</evidence>
<keyword evidence="12" id="KW-1185">Reference proteome</keyword>
<name>A0A2H5EUQ7_9RHOB</name>
<dbReference type="Pfam" id="PF00111">
    <property type="entry name" value="Fer2"/>
    <property type="match status" value="1"/>
</dbReference>
<protein>
    <submittedName>
        <fullName evidence="11">Ferredoxin--NADP(+) reductase</fullName>
    </submittedName>
</protein>
<dbReference type="KEGG" id="pzh:CX676_01730"/>
<reference evidence="11 12" key="1">
    <citation type="journal article" date="2013" name="Antonie Van Leeuwenhoek">
        <title>Paracoccus zhejiangensis sp. nov., isolated from activated sludge in wastewater-treatment system.</title>
        <authorList>
            <person name="Wu Z.G."/>
            <person name="Zhang D.F."/>
            <person name="Liu Y.L."/>
            <person name="Wang F."/>
            <person name="Jiang X."/>
            <person name="Li C."/>
            <person name="Li S.P."/>
            <person name="Hong Q."/>
            <person name="Li W.J."/>
        </authorList>
    </citation>
    <scope>NUCLEOTIDE SEQUENCE [LARGE SCALE GENOMIC DNA]</scope>
    <source>
        <strain evidence="11 12">J6</strain>
    </source>
</reference>
<dbReference type="InterPro" id="IPR054582">
    <property type="entry name" value="DmmA-like_N"/>
</dbReference>
<keyword evidence="3" id="KW-0288">FMN</keyword>
<dbReference type="PANTHER" id="PTHR47354">
    <property type="entry name" value="NADH OXIDOREDUCTASE HCR"/>
    <property type="match status" value="1"/>
</dbReference>
<dbReference type="InterPro" id="IPR050415">
    <property type="entry name" value="MRET"/>
</dbReference>
<dbReference type="Gene3D" id="3.40.50.80">
    <property type="entry name" value="Nucleotide-binding domain of ferredoxin-NADP reductase (FNR) module"/>
    <property type="match status" value="1"/>
</dbReference>